<dbReference type="EMBL" id="JAACYS010000110">
    <property type="protein sequence ID" value="NCU19038.1"/>
    <property type="molecule type" value="Genomic_DNA"/>
</dbReference>
<evidence type="ECO:0000256" key="1">
    <source>
        <dbReference type="SAM" id="MobiDB-lite"/>
    </source>
</evidence>
<gene>
    <name evidence="2" type="ORF">GW534_15315</name>
</gene>
<evidence type="ECO:0000313" key="2">
    <source>
        <dbReference type="EMBL" id="NCU19038.1"/>
    </source>
</evidence>
<protein>
    <recommendedName>
        <fullName evidence="4">HTH domain-containing protein</fullName>
    </recommendedName>
</protein>
<dbReference type="Gene3D" id="1.10.10.10">
    <property type="entry name" value="Winged helix-like DNA-binding domain superfamily/Winged helix DNA-binding domain"/>
    <property type="match status" value="1"/>
</dbReference>
<reference evidence="2 3" key="1">
    <citation type="submission" date="2020-01" db="EMBL/GenBank/DDBJ databases">
        <title>A novel Bacillus sp. from Pasinler.</title>
        <authorList>
            <person name="Adiguzel A."/>
            <person name="Ay H."/>
            <person name="Baltaci M.O."/>
        </authorList>
    </citation>
    <scope>NUCLEOTIDE SEQUENCE [LARGE SCALE GENOMIC DNA]</scope>
    <source>
        <strain evidence="2 3">P1</strain>
    </source>
</reference>
<proteinExistence type="predicted"/>
<keyword evidence="3" id="KW-1185">Reference proteome</keyword>
<accession>A0ABX0A6H8</accession>
<organism evidence="2 3">
    <name type="scientific">Pallidibacillus pasinlerensis</name>
    <dbReference type="NCBI Taxonomy" id="2703818"/>
    <lineage>
        <taxon>Bacteria</taxon>
        <taxon>Bacillati</taxon>
        <taxon>Bacillota</taxon>
        <taxon>Bacilli</taxon>
        <taxon>Bacillales</taxon>
        <taxon>Bacillaceae</taxon>
        <taxon>Pallidibacillus</taxon>
    </lineage>
</organism>
<dbReference type="InterPro" id="IPR036388">
    <property type="entry name" value="WH-like_DNA-bd_sf"/>
</dbReference>
<dbReference type="RefSeq" id="WP_161921859.1">
    <property type="nucleotide sequence ID" value="NZ_JAACYS010000110.1"/>
</dbReference>
<sequence>MSKTTSDALKQEMTYERQIPLDDEAAKIRILTVLKEQDLTNHDVRQMTGWNRKKVYKIIKELESSGVKMIGKGRGTKYTLDTNTTDEDRDRDI</sequence>
<dbReference type="InterPro" id="IPR036390">
    <property type="entry name" value="WH_DNA-bd_sf"/>
</dbReference>
<comment type="caution">
    <text evidence="2">The sequence shown here is derived from an EMBL/GenBank/DDBJ whole genome shotgun (WGS) entry which is preliminary data.</text>
</comment>
<evidence type="ECO:0000313" key="3">
    <source>
        <dbReference type="Proteomes" id="UP000743899"/>
    </source>
</evidence>
<evidence type="ECO:0008006" key="4">
    <source>
        <dbReference type="Google" id="ProtNLM"/>
    </source>
</evidence>
<dbReference type="SUPFAM" id="SSF46785">
    <property type="entry name" value="Winged helix' DNA-binding domain"/>
    <property type="match status" value="1"/>
</dbReference>
<name>A0ABX0A6H8_9BACI</name>
<dbReference type="Proteomes" id="UP000743899">
    <property type="component" value="Unassembled WGS sequence"/>
</dbReference>
<feature type="region of interest" description="Disordered" evidence="1">
    <location>
        <begin position="73"/>
        <end position="93"/>
    </location>
</feature>